<evidence type="ECO:0000313" key="3">
    <source>
        <dbReference type="Proteomes" id="UP000729402"/>
    </source>
</evidence>
<reference evidence="2" key="1">
    <citation type="journal article" date="2021" name="bioRxiv">
        <title>Whole Genome Assembly and Annotation of Northern Wild Rice, Zizania palustris L., Supports a Whole Genome Duplication in the Zizania Genus.</title>
        <authorList>
            <person name="Haas M."/>
            <person name="Kono T."/>
            <person name="Macchietto M."/>
            <person name="Millas R."/>
            <person name="McGilp L."/>
            <person name="Shao M."/>
            <person name="Duquette J."/>
            <person name="Hirsch C.N."/>
            <person name="Kimball J."/>
        </authorList>
    </citation>
    <scope>NUCLEOTIDE SEQUENCE</scope>
    <source>
        <tissue evidence="2">Fresh leaf tissue</tissue>
    </source>
</reference>
<protein>
    <submittedName>
        <fullName evidence="2">Uncharacterized protein</fullName>
    </submittedName>
</protein>
<keyword evidence="1" id="KW-0175">Coiled coil</keyword>
<proteinExistence type="predicted"/>
<keyword evidence="3" id="KW-1185">Reference proteome</keyword>
<sequence length="175" mass="19255">MAHKLKSGSSEVPFSFLDCRANPAPIVSERTDEEVRAVEPEALMSATIEVVAAKEEATRVAAPLLGSLGDSGAEFFRMFEYTSSPVQSSTSVKTSEALRLGDRLADSEEKASSLEDALQQERERWAAFEVEAENLRDERDALAAEVQKLQAQKDIFQKRSSELVASNSELSLSKW</sequence>
<comment type="caution">
    <text evidence="2">The sequence shown here is derived from an EMBL/GenBank/DDBJ whole genome shotgun (WGS) entry which is preliminary data.</text>
</comment>
<feature type="coiled-coil region" evidence="1">
    <location>
        <begin position="104"/>
        <end position="159"/>
    </location>
</feature>
<evidence type="ECO:0000256" key="1">
    <source>
        <dbReference type="SAM" id="Coils"/>
    </source>
</evidence>
<name>A0A8J5WZ53_ZIZPA</name>
<dbReference type="AlphaFoldDB" id="A0A8J5WZ53"/>
<dbReference type="EMBL" id="JAAALK010000079">
    <property type="protein sequence ID" value="KAG8096198.1"/>
    <property type="molecule type" value="Genomic_DNA"/>
</dbReference>
<gene>
    <name evidence="2" type="ORF">GUJ93_ZPchr0013g37123</name>
</gene>
<accession>A0A8J5WZ53</accession>
<organism evidence="2 3">
    <name type="scientific">Zizania palustris</name>
    <name type="common">Northern wild rice</name>
    <dbReference type="NCBI Taxonomy" id="103762"/>
    <lineage>
        <taxon>Eukaryota</taxon>
        <taxon>Viridiplantae</taxon>
        <taxon>Streptophyta</taxon>
        <taxon>Embryophyta</taxon>
        <taxon>Tracheophyta</taxon>
        <taxon>Spermatophyta</taxon>
        <taxon>Magnoliopsida</taxon>
        <taxon>Liliopsida</taxon>
        <taxon>Poales</taxon>
        <taxon>Poaceae</taxon>
        <taxon>BOP clade</taxon>
        <taxon>Oryzoideae</taxon>
        <taxon>Oryzeae</taxon>
        <taxon>Zizaniinae</taxon>
        <taxon>Zizania</taxon>
    </lineage>
</organism>
<evidence type="ECO:0000313" key="2">
    <source>
        <dbReference type="EMBL" id="KAG8096198.1"/>
    </source>
</evidence>
<dbReference type="Proteomes" id="UP000729402">
    <property type="component" value="Unassembled WGS sequence"/>
</dbReference>
<reference evidence="2" key="2">
    <citation type="submission" date="2021-02" db="EMBL/GenBank/DDBJ databases">
        <authorList>
            <person name="Kimball J.A."/>
            <person name="Haas M.W."/>
            <person name="Macchietto M."/>
            <person name="Kono T."/>
            <person name="Duquette J."/>
            <person name="Shao M."/>
        </authorList>
    </citation>
    <scope>NUCLEOTIDE SEQUENCE</scope>
    <source>
        <tissue evidence="2">Fresh leaf tissue</tissue>
    </source>
</reference>